<feature type="region of interest" description="Disordered" evidence="1">
    <location>
        <begin position="1"/>
        <end position="56"/>
    </location>
</feature>
<dbReference type="AlphaFoldDB" id="A0A8S0VRL1"/>
<reference evidence="2 3" key="1">
    <citation type="submission" date="2020-01" db="EMBL/GenBank/DDBJ databases">
        <authorList>
            <person name="Gupta K D."/>
        </authorList>
    </citation>
    <scope>NUCLEOTIDE SEQUENCE [LARGE SCALE GENOMIC DNA]</scope>
</reference>
<name>A0A8S0VRL1_CYCAE</name>
<evidence type="ECO:0000256" key="1">
    <source>
        <dbReference type="SAM" id="MobiDB-lite"/>
    </source>
</evidence>
<feature type="compositionally biased region" description="Basic and acidic residues" evidence="1">
    <location>
        <begin position="11"/>
        <end position="28"/>
    </location>
</feature>
<sequence>MAGAGRQQQRQGKDDDGKGQDNDGKGQDNDDGSGGEGCPHPCPSSTPSSSPSPCRPLPCPVAPRLPLSHPLFAHFLAVSPLVRPPLASLVHPWHPSSTPGIPRPPLIGPLSTPHPPLTRPRPLLAPCLPSPLACPRPLPCPLSLSPTRPFTHSPFCPLVLLPTRPPRLCPFALSPSLSPFAIAVCPSPPFTSCSAPATSSPSRRGSMRRGEHEHPKNPHKHPKRPNEHPKGQRGQKGAPRVQEGADGSPMSTGGADGPPMSSRGGGEHGWRAWRGWKWPHEGLREPQRAQEGAERAEGPWGGPVPASLSRNSAS</sequence>
<feature type="compositionally biased region" description="Low complexity" evidence="1">
    <location>
        <begin position="1"/>
        <end position="10"/>
    </location>
</feature>
<feature type="region of interest" description="Disordered" evidence="1">
    <location>
        <begin position="191"/>
        <end position="314"/>
    </location>
</feature>
<organism evidence="2 3">
    <name type="scientific">Cyclocybe aegerita</name>
    <name type="common">Black poplar mushroom</name>
    <name type="synonym">Agrocybe aegerita</name>
    <dbReference type="NCBI Taxonomy" id="1973307"/>
    <lineage>
        <taxon>Eukaryota</taxon>
        <taxon>Fungi</taxon>
        <taxon>Dikarya</taxon>
        <taxon>Basidiomycota</taxon>
        <taxon>Agaricomycotina</taxon>
        <taxon>Agaricomycetes</taxon>
        <taxon>Agaricomycetidae</taxon>
        <taxon>Agaricales</taxon>
        <taxon>Agaricineae</taxon>
        <taxon>Bolbitiaceae</taxon>
        <taxon>Cyclocybe</taxon>
    </lineage>
</organism>
<feature type="compositionally biased region" description="Low complexity" evidence="1">
    <location>
        <begin position="43"/>
        <end position="52"/>
    </location>
</feature>
<accession>A0A8S0VRL1</accession>
<proteinExistence type="predicted"/>
<dbReference type="EMBL" id="CACVBS010000041">
    <property type="protein sequence ID" value="CAA7263855.1"/>
    <property type="molecule type" value="Genomic_DNA"/>
</dbReference>
<gene>
    <name evidence="2" type="ORF">AAE3_LOCUS5982</name>
</gene>
<evidence type="ECO:0000313" key="3">
    <source>
        <dbReference type="Proteomes" id="UP000467700"/>
    </source>
</evidence>
<feature type="compositionally biased region" description="Basic and acidic residues" evidence="1">
    <location>
        <begin position="278"/>
        <end position="297"/>
    </location>
</feature>
<evidence type="ECO:0000313" key="2">
    <source>
        <dbReference type="EMBL" id="CAA7263855.1"/>
    </source>
</evidence>
<dbReference type="Proteomes" id="UP000467700">
    <property type="component" value="Unassembled WGS sequence"/>
</dbReference>
<protein>
    <submittedName>
        <fullName evidence="2">Uncharacterized protein</fullName>
    </submittedName>
</protein>
<feature type="compositionally biased region" description="Low complexity" evidence="1">
    <location>
        <begin position="191"/>
        <end position="204"/>
    </location>
</feature>
<comment type="caution">
    <text evidence="2">The sequence shown here is derived from an EMBL/GenBank/DDBJ whole genome shotgun (WGS) entry which is preliminary data.</text>
</comment>
<keyword evidence="3" id="KW-1185">Reference proteome</keyword>